<sequence length="146" mass="16514">MEYERPNENAPELINLLDFIIGMTKAIDDHHVKMNYGIYFETHGSVLAVFGKNINDMGIWKLNPVLEVIRDWRSTILPLMRQNRVLKIGRVQYSGRCPAESTGVPQASPDLEWWGSPGDACLRVGENPGQRPLISRATGMEYQTCP</sequence>
<keyword evidence="2" id="KW-1185">Reference proteome</keyword>
<accession>A0A2G2WW45</accession>
<reference evidence="1 2" key="1">
    <citation type="journal article" date="2017" name="Genome Biol.">
        <title>New reference genome sequences of hot pepper reveal the massive evolution of plant disease-resistance genes by retroduplication.</title>
        <authorList>
            <person name="Kim S."/>
            <person name="Park J."/>
            <person name="Yeom S.I."/>
            <person name="Kim Y.M."/>
            <person name="Seo E."/>
            <person name="Kim K.T."/>
            <person name="Kim M.S."/>
            <person name="Lee J.M."/>
            <person name="Cheong K."/>
            <person name="Shin H.S."/>
            <person name="Kim S.B."/>
            <person name="Han K."/>
            <person name="Lee J."/>
            <person name="Park M."/>
            <person name="Lee H.A."/>
            <person name="Lee H.Y."/>
            <person name="Lee Y."/>
            <person name="Oh S."/>
            <person name="Lee J.H."/>
            <person name="Choi E."/>
            <person name="Choi E."/>
            <person name="Lee S.E."/>
            <person name="Jeon J."/>
            <person name="Kim H."/>
            <person name="Choi G."/>
            <person name="Song H."/>
            <person name="Lee J."/>
            <person name="Lee S.C."/>
            <person name="Kwon J.K."/>
            <person name="Lee H.Y."/>
            <person name="Koo N."/>
            <person name="Hong Y."/>
            <person name="Kim R.W."/>
            <person name="Kang W.H."/>
            <person name="Huh J.H."/>
            <person name="Kang B.C."/>
            <person name="Yang T.J."/>
            <person name="Lee Y.H."/>
            <person name="Bennetzen J.L."/>
            <person name="Choi D."/>
        </authorList>
    </citation>
    <scope>NUCLEOTIDE SEQUENCE [LARGE SCALE GENOMIC DNA]</scope>
    <source>
        <strain evidence="2">cv. PBC81</strain>
    </source>
</reference>
<protein>
    <submittedName>
        <fullName evidence="1">Uncharacterized protein</fullName>
    </submittedName>
</protein>
<dbReference type="OrthoDB" id="1847301at2759"/>
<evidence type="ECO:0000313" key="2">
    <source>
        <dbReference type="Proteomes" id="UP000224567"/>
    </source>
</evidence>
<evidence type="ECO:0000313" key="1">
    <source>
        <dbReference type="EMBL" id="PHT49453.1"/>
    </source>
</evidence>
<proteinExistence type="predicted"/>
<dbReference type="InterPro" id="IPR023393">
    <property type="entry name" value="START-like_dom_sf"/>
</dbReference>
<comment type="caution">
    <text evidence="1">The sequence shown here is derived from an EMBL/GenBank/DDBJ whole genome shotgun (WGS) entry which is preliminary data.</text>
</comment>
<organism evidence="1 2">
    <name type="scientific">Capsicum baccatum</name>
    <name type="common">Peruvian pepper</name>
    <dbReference type="NCBI Taxonomy" id="33114"/>
    <lineage>
        <taxon>Eukaryota</taxon>
        <taxon>Viridiplantae</taxon>
        <taxon>Streptophyta</taxon>
        <taxon>Embryophyta</taxon>
        <taxon>Tracheophyta</taxon>
        <taxon>Spermatophyta</taxon>
        <taxon>Magnoliopsida</taxon>
        <taxon>eudicotyledons</taxon>
        <taxon>Gunneridae</taxon>
        <taxon>Pentapetalae</taxon>
        <taxon>asterids</taxon>
        <taxon>lamiids</taxon>
        <taxon>Solanales</taxon>
        <taxon>Solanaceae</taxon>
        <taxon>Solanoideae</taxon>
        <taxon>Capsiceae</taxon>
        <taxon>Capsicum</taxon>
    </lineage>
</organism>
<gene>
    <name evidence="1" type="ORF">CQW23_09200</name>
</gene>
<dbReference type="Proteomes" id="UP000224567">
    <property type="component" value="Unassembled WGS sequence"/>
</dbReference>
<dbReference type="EMBL" id="MLFT02000004">
    <property type="protein sequence ID" value="PHT49453.1"/>
    <property type="molecule type" value="Genomic_DNA"/>
</dbReference>
<dbReference type="Gene3D" id="3.30.530.20">
    <property type="match status" value="1"/>
</dbReference>
<dbReference type="AlphaFoldDB" id="A0A2G2WW45"/>
<reference evidence="2" key="2">
    <citation type="journal article" date="2017" name="J. Anim. Genet.">
        <title>Multiple reference genome sequences of hot pepper reveal the massive evolution of plant disease resistance genes by retroduplication.</title>
        <authorList>
            <person name="Kim S."/>
            <person name="Park J."/>
            <person name="Yeom S.-I."/>
            <person name="Kim Y.-M."/>
            <person name="Seo E."/>
            <person name="Kim K.-T."/>
            <person name="Kim M.-S."/>
            <person name="Lee J.M."/>
            <person name="Cheong K."/>
            <person name="Shin H.-S."/>
            <person name="Kim S.-B."/>
            <person name="Han K."/>
            <person name="Lee J."/>
            <person name="Park M."/>
            <person name="Lee H.-A."/>
            <person name="Lee H.-Y."/>
            <person name="Lee Y."/>
            <person name="Oh S."/>
            <person name="Lee J.H."/>
            <person name="Choi E."/>
            <person name="Choi E."/>
            <person name="Lee S.E."/>
            <person name="Jeon J."/>
            <person name="Kim H."/>
            <person name="Choi G."/>
            <person name="Song H."/>
            <person name="Lee J."/>
            <person name="Lee S.-C."/>
            <person name="Kwon J.-K."/>
            <person name="Lee H.-Y."/>
            <person name="Koo N."/>
            <person name="Hong Y."/>
            <person name="Kim R.W."/>
            <person name="Kang W.-H."/>
            <person name="Huh J.H."/>
            <person name="Kang B.-C."/>
            <person name="Yang T.-J."/>
            <person name="Lee Y.-H."/>
            <person name="Bennetzen J.L."/>
            <person name="Choi D."/>
        </authorList>
    </citation>
    <scope>NUCLEOTIDE SEQUENCE [LARGE SCALE GENOMIC DNA]</scope>
    <source>
        <strain evidence="2">cv. PBC81</strain>
    </source>
</reference>
<name>A0A2G2WW45_CAPBA</name>